<name>A0A484HKU4_9BACT</name>
<dbReference type="InterPro" id="IPR005358">
    <property type="entry name" value="Puta_zinc/iron-chelating_dom"/>
</dbReference>
<accession>A0A484HKU4</accession>
<evidence type="ECO:0000313" key="1">
    <source>
        <dbReference type="EMBL" id="VEN73511.1"/>
    </source>
</evidence>
<dbReference type="EMBL" id="CAACVI010000011">
    <property type="protein sequence ID" value="VEN73511.1"/>
    <property type="molecule type" value="Genomic_DNA"/>
</dbReference>
<dbReference type="AlphaFoldDB" id="A0A484HKU4"/>
<dbReference type="Pfam" id="PF03692">
    <property type="entry name" value="CxxCxxCC"/>
    <property type="match status" value="1"/>
</dbReference>
<gene>
    <name evidence="1" type="ORF">EPICR_190011</name>
</gene>
<protein>
    <submittedName>
        <fullName evidence="1">Zinc/iron-chelating domain-containing protein</fullName>
    </submittedName>
</protein>
<dbReference type="PANTHER" id="PTHR35866">
    <property type="entry name" value="PUTATIVE-RELATED"/>
    <property type="match status" value="1"/>
</dbReference>
<dbReference type="PANTHER" id="PTHR35866:SF1">
    <property type="entry name" value="YKGJ FAMILY CYSTEINE CLUSTER PROTEIN"/>
    <property type="match status" value="1"/>
</dbReference>
<sequence>MTSKRKDDVFECAECGECCKGFGGTFVTPGDMEKISAYIHCDPRTFAKKYCRPSGKGHVIAQGENGYCVFWKNKKCGVHPVKPRMCREWPFIPAVLKRPGNWRIMAGACPGIRAGAPADQIKKRVKETLAGRRGRNKIFF</sequence>
<proteinExistence type="predicted"/>
<organism evidence="1">
    <name type="scientific">uncultured Desulfobacteraceae bacterium</name>
    <dbReference type="NCBI Taxonomy" id="218296"/>
    <lineage>
        <taxon>Bacteria</taxon>
        <taxon>Pseudomonadati</taxon>
        <taxon>Thermodesulfobacteriota</taxon>
        <taxon>Desulfobacteria</taxon>
        <taxon>Desulfobacterales</taxon>
        <taxon>Desulfobacteraceae</taxon>
        <taxon>environmental samples</taxon>
    </lineage>
</organism>
<reference evidence="1" key="1">
    <citation type="submission" date="2019-01" db="EMBL/GenBank/DDBJ databases">
        <authorList>
            <consortium name="Genoscope - CEA"/>
            <person name="William W."/>
        </authorList>
    </citation>
    <scope>NUCLEOTIDE SEQUENCE</scope>
    <source>
        <strain evidence="1">CR-1</strain>
    </source>
</reference>